<keyword evidence="4 8" id="KW-0479">Metal-binding</keyword>
<protein>
    <submittedName>
        <fullName evidence="10">Uncharacterized protein CYP78A49</fullName>
    </submittedName>
</protein>
<dbReference type="eggNOG" id="KOG0156">
    <property type="taxonomic scope" value="Eukaryota"/>
</dbReference>
<organism evidence="11">
    <name type="scientific">Selaginella moellendorffii</name>
    <name type="common">Spikemoss</name>
    <dbReference type="NCBI Taxonomy" id="88036"/>
    <lineage>
        <taxon>Eukaryota</taxon>
        <taxon>Viridiplantae</taxon>
        <taxon>Streptophyta</taxon>
        <taxon>Embryophyta</taxon>
        <taxon>Tracheophyta</taxon>
        <taxon>Lycopodiopsida</taxon>
        <taxon>Selaginellales</taxon>
        <taxon>Selaginellaceae</taxon>
        <taxon>Selaginella</taxon>
    </lineage>
</organism>
<keyword evidence="7 9" id="KW-0503">Monooxygenase</keyword>
<dbReference type="GeneID" id="9645554"/>
<comment type="similarity">
    <text evidence="2 9">Belongs to the cytochrome P450 family.</text>
</comment>
<comment type="cofactor">
    <cofactor evidence="1 8">
        <name>heme</name>
        <dbReference type="ChEBI" id="CHEBI:30413"/>
    </cofactor>
</comment>
<keyword evidence="5 9" id="KW-0560">Oxidoreductase</keyword>
<dbReference type="EMBL" id="GL377578">
    <property type="protein sequence ID" value="EFJ29178.1"/>
    <property type="molecule type" value="Genomic_DNA"/>
</dbReference>
<evidence type="ECO:0000256" key="7">
    <source>
        <dbReference type="ARBA" id="ARBA00023033"/>
    </source>
</evidence>
<dbReference type="PANTHER" id="PTHR47946:SF6">
    <property type="entry name" value="CYTOCHROME P450 78A7"/>
    <property type="match status" value="1"/>
</dbReference>
<dbReference type="OrthoDB" id="1470350at2759"/>
<evidence type="ECO:0000256" key="4">
    <source>
        <dbReference type="ARBA" id="ARBA00022723"/>
    </source>
</evidence>
<dbReference type="PANTHER" id="PTHR47946">
    <property type="entry name" value="CYTOCHROME P450 78A7-RELATED"/>
    <property type="match status" value="1"/>
</dbReference>
<dbReference type="GO" id="GO:0020037">
    <property type="term" value="F:heme binding"/>
    <property type="evidence" value="ECO:0007669"/>
    <property type="project" value="InterPro"/>
</dbReference>
<dbReference type="GO" id="GO:0004497">
    <property type="term" value="F:monooxygenase activity"/>
    <property type="evidence" value="ECO:0007669"/>
    <property type="project" value="UniProtKB-KW"/>
</dbReference>
<dbReference type="AlphaFoldDB" id="D8RFT7"/>
<evidence type="ECO:0000256" key="6">
    <source>
        <dbReference type="ARBA" id="ARBA00023004"/>
    </source>
</evidence>
<dbReference type="PRINTS" id="PR00385">
    <property type="entry name" value="P450"/>
</dbReference>
<dbReference type="Pfam" id="PF00067">
    <property type="entry name" value="p450"/>
    <property type="match status" value="1"/>
</dbReference>
<dbReference type="KEGG" id="smo:SELMODRAFT_92671"/>
<sequence length="205" mass="22852">MIFRGTDTTAILTEWALAELVLNPDVQHKLQSEIDSVCPAGQPVRDSDTERMPYLQAVINETLRLHPPGPLLSWARLATHDVEISGYHVPAGTSAMVNMWAITHDPSIWPNPEAFDPERFVENKSFDVRGIDLRLAPFGAGRRVCPGRALGLATVKLWIARLVQEFSWMPCEDSPVDLSEVLKLSCEMVNPLKARPVSRRPPATH</sequence>
<dbReference type="HOGENOM" id="CLU_001570_29_0_1"/>
<dbReference type="InterPro" id="IPR036396">
    <property type="entry name" value="Cyt_P450_sf"/>
</dbReference>
<keyword evidence="6 8" id="KW-0408">Iron</keyword>
<name>D8RFT7_SELML</name>
<evidence type="ECO:0000256" key="9">
    <source>
        <dbReference type="RuleBase" id="RU000461"/>
    </source>
</evidence>
<dbReference type="InterPro" id="IPR017972">
    <property type="entry name" value="Cyt_P450_CS"/>
</dbReference>
<dbReference type="InterPro" id="IPR001128">
    <property type="entry name" value="Cyt_P450"/>
</dbReference>
<dbReference type="SUPFAM" id="SSF48264">
    <property type="entry name" value="Cytochrome P450"/>
    <property type="match status" value="1"/>
</dbReference>
<evidence type="ECO:0000256" key="5">
    <source>
        <dbReference type="ARBA" id="ARBA00023002"/>
    </source>
</evidence>
<dbReference type="Proteomes" id="UP000001514">
    <property type="component" value="Unassembled WGS sequence"/>
</dbReference>
<proteinExistence type="inferred from homology"/>
<keyword evidence="11" id="KW-1185">Reference proteome</keyword>
<evidence type="ECO:0000256" key="1">
    <source>
        <dbReference type="ARBA" id="ARBA00001971"/>
    </source>
</evidence>
<dbReference type="GO" id="GO:0016705">
    <property type="term" value="F:oxidoreductase activity, acting on paired donors, with incorporation or reduction of molecular oxygen"/>
    <property type="evidence" value="ECO:0007669"/>
    <property type="project" value="InterPro"/>
</dbReference>
<accession>D8RFT7</accession>
<reference evidence="10 11" key="1">
    <citation type="journal article" date="2011" name="Science">
        <title>The Selaginella genome identifies genetic changes associated with the evolution of vascular plants.</title>
        <authorList>
            <person name="Banks J.A."/>
            <person name="Nishiyama T."/>
            <person name="Hasebe M."/>
            <person name="Bowman J.L."/>
            <person name="Gribskov M."/>
            <person name="dePamphilis C."/>
            <person name="Albert V.A."/>
            <person name="Aono N."/>
            <person name="Aoyama T."/>
            <person name="Ambrose B.A."/>
            <person name="Ashton N.W."/>
            <person name="Axtell M.J."/>
            <person name="Barker E."/>
            <person name="Barker M.S."/>
            <person name="Bennetzen J.L."/>
            <person name="Bonawitz N.D."/>
            <person name="Chapple C."/>
            <person name="Cheng C."/>
            <person name="Correa L.G."/>
            <person name="Dacre M."/>
            <person name="DeBarry J."/>
            <person name="Dreyer I."/>
            <person name="Elias M."/>
            <person name="Engstrom E.M."/>
            <person name="Estelle M."/>
            <person name="Feng L."/>
            <person name="Finet C."/>
            <person name="Floyd S.K."/>
            <person name="Frommer W.B."/>
            <person name="Fujita T."/>
            <person name="Gramzow L."/>
            <person name="Gutensohn M."/>
            <person name="Harholt J."/>
            <person name="Hattori M."/>
            <person name="Heyl A."/>
            <person name="Hirai T."/>
            <person name="Hiwatashi Y."/>
            <person name="Ishikawa M."/>
            <person name="Iwata M."/>
            <person name="Karol K.G."/>
            <person name="Koehler B."/>
            <person name="Kolukisaoglu U."/>
            <person name="Kubo M."/>
            <person name="Kurata T."/>
            <person name="Lalonde S."/>
            <person name="Li K."/>
            <person name="Li Y."/>
            <person name="Litt A."/>
            <person name="Lyons E."/>
            <person name="Manning G."/>
            <person name="Maruyama T."/>
            <person name="Michael T.P."/>
            <person name="Mikami K."/>
            <person name="Miyazaki S."/>
            <person name="Morinaga S."/>
            <person name="Murata T."/>
            <person name="Mueller-Roeber B."/>
            <person name="Nelson D.R."/>
            <person name="Obara M."/>
            <person name="Oguri Y."/>
            <person name="Olmstead R.G."/>
            <person name="Onodera N."/>
            <person name="Petersen B.L."/>
            <person name="Pils B."/>
            <person name="Prigge M."/>
            <person name="Rensing S.A."/>
            <person name="Riano-Pachon D.M."/>
            <person name="Roberts A.W."/>
            <person name="Sato Y."/>
            <person name="Scheller H.V."/>
            <person name="Schulz B."/>
            <person name="Schulz C."/>
            <person name="Shakirov E.V."/>
            <person name="Shibagaki N."/>
            <person name="Shinohara N."/>
            <person name="Shippen D.E."/>
            <person name="Soerensen I."/>
            <person name="Sotooka R."/>
            <person name="Sugimoto N."/>
            <person name="Sugita M."/>
            <person name="Sumikawa N."/>
            <person name="Tanurdzic M."/>
            <person name="Theissen G."/>
            <person name="Ulvskov P."/>
            <person name="Wakazuki S."/>
            <person name="Weng J.K."/>
            <person name="Willats W.W."/>
            <person name="Wipf D."/>
            <person name="Wolf P.G."/>
            <person name="Yang L."/>
            <person name="Zimmer A.D."/>
            <person name="Zhu Q."/>
            <person name="Mitros T."/>
            <person name="Hellsten U."/>
            <person name="Loque D."/>
            <person name="Otillar R."/>
            <person name="Salamov A."/>
            <person name="Schmutz J."/>
            <person name="Shapiro H."/>
            <person name="Lindquist E."/>
            <person name="Lucas S."/>
            <person name="Rokhsar D."/>
            <person name="Grigoriev I.V."/>
        </authorList>
    </citation>
    <scope>NUCLEOTIDE SEQUENCE [LARGE SCALE GENOMIC DNA]</scope>
</reference>
<evidence type="ECO:0000256" key="3">
    <source>
        <dbReference type="ARBA" id="ARBA00022617"/>
    </source>
</evidence>
<dbReference type="InParanoid" id="D8RFT7"/>
<evidence type="ECO:0000313" key="10">
    <source>
        <dbReference type="EMBL" id="EFJ29178.1"/>
    </source>
</evidence>
<evidence type="ECO:0000256" key="2">
    <source>
        <dbReference type="ARBA" id="ARBA00010617"/>
    </source>
</evidence>
<evidence type="ECO:0000313" key="11">
    <source>
        <dbReference type="Proteomes" id="UP000001514"/>
    </source>
</evidence>
<dbReference type="PRINTS" id="PR00463">
    <property type="entry name" value="EP450I"/>
</dbReference>
<feature type="binding site" description="axial binding residue" evidence="8">
    <location>
        <position position="145"/>
    </location>
    <ligand>
        <name>heme</name>
        <dbReference type="ChEBI" id="CHEBI:30413"/>
    </ligand>
    <ligandPart>
        <name>Fe</name>
        <dbReference type="ChEBI" id="CHEBI:18248"/>
    </ligandPart>
</feature>
<dbReference type="InterPro" id="IPR002401">
    <property type="entry name" value="Cyt_P450_E_grp-I"/>
</dbReference>
<evidence type="ECO:0000256" key="8">
    <source>
        <dbReference type="PIRSR" id="PIRSR602401-1"/>
    </source>
</evidence>
<gene>
    <name evidence="10" type="primary">CYP78A49</name>
    <name evidence="10" type="ORF">SELMODRAFT_92671</name>
</gene>
<dbReference type="Gene3D" id="1.10.630.10">
    <property type="entry name" value="Cytochrome P450"/>
    <property type="match status" value="1"/>
</dbReference>
<dbReference type="OMA" id="IWESAHE"/>
<dbReference type="InterPro" id="IPR051996">
    <property type="entry name" value="Cytochrome_P450_78A"/>
</dbReference>
<dbReference type="GO" id="GO:0005506">
    <property type="term" value="F:iron ion binding"/>
    <property type="evidence" value="ECO:0007669"/>
    <property type="project" value="InterPro"/>
</dbReference>
<dbReference type="PROSITE" id="PS00086">
    <property type="entry name" value="CYTOCHROME_P450"/>
    <property type="match status" value="1"/>
</dbReference>
<keyword evidence="3 8" id="KW-0349">Heme</keyword>
<dbReference type="Gramene" id="EFJ29178">
    <property type="protein sequence ID" value="EFJ29178"/>
    <property type="gene ID" value="SELMODRAFT_92671"/>
</dbReference>